<dbReference type="PANTHER" id="PTHR44186">
    <property type="match status" value="1"/>
</dbReference>
<evidence type="ECO:0000313" key="6">
    <source>
        <dbReference type="Proteomes" id="UP001516400"/>
    </source>
</evidence>
<organism evidence="5 6">
    <name type="scientific">Cryptolaemus montrouzieri</name>
    <dbReference type="NCBI Taxonomy" id="559131"/>
    <lineage>
        <taxon>Eukaryota</taxon>
        <taxon>Metazoa</taxon>
        <taxon>Ecdysozoa</taxon>
        <taxon>Arthropoda</taxon>
        <taxon>Hexapoda</taxon>
        <taxon>Insecta</taxon>
        <taxon>Pterygota</taxon>
        <taxon>Neoptera</taxon>
        <taxon>Endopterygota</taxon>
        <taxon>Coleoptera</taxon>
        <taxon>Polyphaga</taxon>
        <taxon>Cucujiformia</taxon>
        <taxon>Coccinelloidea</taxon>
        <taxon>Coccinellidae</taxon>
        <taxon>Scymninae</taxon>
        <taxon>Scymnini</taxon>
        <taxon>Cryptolaemus</taxon>
    </lineage>
</organism>
<accession>A0ABD2P625</accession>
<proteinExistence type="inferred from homology"/>
<protein>
    <recommendedName>
        <fullName evidence="7">Tetratricopeptide repeat protein</fullName>
    </recommendedName>
</protein>
<gene>
    <name evidence="5" type="ORF">HHI36_000747</name>
</gene>
<keyword evidence="2 4" id="KW-0802">TPR repeat</keyword>
<evidence type="ECO:0008006" key="7">
    <source>
        <dbReference type="Google" id="ProtNLM"/>
    </source>
</evidence>
<evidence type="ECO:0000256" key="4">
    <source>
        <dbReference type="PROSITE-ProRule" id="PRU00339"/>
    </source>
</evidence>
<dbReference type="AlphaFoldDB" id="A0ABD2P625"/>
<dbReference type="SUPFAM" id="SSF48452">
    <property type="entry name" value="TPR-like"/>
    <property type="match status" value="1"/>
</dbReference>
<dbReference type="PANTHER" id="PTHR44186:SF1">
    <property type="entry name" value="BARDET-BIEDL SYNDROME 4 PROTEIN"/>
    <property type="match status" value="1"/>
</dbReference>
<dbReference type="Gene3D" id="1.25.40.10">
    <property type="entry name" value="Tetratricopeptide repeat domain"/>
    <property type="match status" value="1"/>
</dbReference>
<dbReference type="InterPro" id="IPR011990">
    <property type="entry name" value="TPR-like_helical_dom_sf"/>
</dbReference>
<name>A0ABD2P625_9CUCU</name>
<evidence type="ECO:0000256" key="3">
    <source>
        <dbReference type="ARBA" id="ARBA00023778"/>
    </source>
</evidence>
<dbReference type="PROSITE" id="PS50005">
    <property type="entry name" value="TPR"/>
    <property type="match status" value="1"/>
</dbReference>
<evidence type="ECO:0000256" key="2">
    <source>
        <dbReference type="ARBA" id="ARBA00022803"/>
    </source>
</evidence>
<evidence type="ECO:0000313" key="5">
    <source>
        <dbReference type="EMBL" id="KAL3286236.1"/>
    </source>
</evidence>
<comment type="caution">
    <text evidence="5">The sequence shown here is derived from an EMBL/GenBank/DDBJ whole genome shotgun (WGS) entry which is preliminary data.</text>
</comment>
<comment type="similarity">
    <text evidence="3">Belongs to the BBS4 family.</text>
</comment>
<sequence length="88" mass="9600">MLCRAGFLHLRLGENQQSFERFSDALALNPACSKALLGIGCITQSHGDVDVALPKYKTAIQFSPNSVALWNNIGTCFHLKQKHIAVSS</sequence>
<dbReference type="InterPro" id="IPR019734">
    <property type="entry name" value="TPR_rpt"/>
</dbReference>
<feature type="repeat" description="TPR" evidence="4">
    <location>
        <begin position="33"/>
        <end position="66"/>
    </location>
</feature>
<keyword evidence="1" id="KW-0677">Repeat</keyword>
<dbReference type="EMBL" id="JABFTP020000185">
    <property type="protein sequence ID" value="KAL3286236.1"/>
    <property type="molecule type" value="Genomic_DNA"/>
</dbReference>
<keyword evidence="6" id="KW-1185">Reference proteome</keyword>
<reference evidence="5 6" key="1">
    <citation type="journal article" date="2021" name="BMC Biol.">
        <title>Horizontally acquired antibacterial genes associated with adaptive radiation of ladybird beetles.</title>
        <authorList>
            <person name="Li H.S."/>
            <person name="Tang X.F."/>
            <person name="Huang Y.H."/>
            <person name="Xu Z.Y."/>
            <person name="Chen M.L."/>
            <person name="Du X.Y."/>
            <person name="Qiu B.Y."/>
            <person name="Chen P.T."/>
            <person name="Zhang W."/>
            <person name="Slipinski A."/>
            <person name="Escalona H.E."/>
            <person name="Waterhouse R.M."/>
            <person name="Zwick A."/>
            <person name="Pang H."/>
        </authorList>
    </citation>
    <scope>NUCLEOTIDE SEQUENCE [LARGE SCALE GENOMIC DNA]</scope>
    <source>
        <strain evidence="5">SYSU2018</strain>
    </source>
</reference>
<evidence type="ECO:0000256" key="1">
    <source>
        <dbReference type="ARBA" id="ARBA00022737"/>
    </source>
</evidence>
<dbReference type="Proteomes" id="UP001516400">
    <property type="component" value="Unassembled WGS sequence"/>
</dbReference>